<comment type="caution">
    <text evidence="4">The sequence shown here is derived from an EMBL/GenBank/DDBJ whole genome shotgun (WGS) entry which is preliminary data.</text>
</comment>
<evidence type="ECO:0000313" key="5">
    <source>
        <dbReference type="Proteomes" id="UP001497497"/>
    </source>
</evidence>
<keyword evidence="2 3" id="KW-0040">ANK repeat</keyword>
<dbReference type="PANTHER" id="PTHR24189">
    <property type="entry name" value="MYOTROPHIN"/>
    <property type="match status" value="1"/>
</dbReference>
<dbReference type="InterPro" id="IPR036770">
    <property type="entry name" value="Ankyrin_rpt-contain_sf"/>
</dbReference>
<feature type="repeat" description="ANK" evidence="3">
    <location>
        <begin position="118"/>
        <end position="150"/>
    </location>
</feature>
<evidence type="ECO:0008006" key="6">
    <source>
        <dbReference type="Google" id="ProtNLM"/>
    </source>
</evidence>
<keyword evidence="5" id="KW-1185">Reference proteome</keyword>
<keyword evidence="1" id="KW-0677">Repeat</keyword>
<dbReference type="EMBL" id="CAXITT010000040">
    <property type="protein sequence ID" value="CAL1528961.1"/>
    <property type="molecule type" value="Genomic_DNA"/>
</dbReference>
<evidence type="ECO:0000313" key="4">
    <source>
        <dbReference type="EMBL" id="CAL1528961.1"/>
    </source>
</evidence>
<evidence type="ECO:0000256" key="2">
    <source>
        <dbReference type="ARBA" id="ARBA00023043"/>
    </source>
</evidence>
<dbReference type="Gene3D" id="1.25.40.20">
    <property type="entry name" value="Ankyrin repeat-containing domain"/>
    <property type="match status" value="1"/>
</dbReference>
<protein>
    <recommendedName>
        <fullName evidence="6">Ankyrin repeat domain-containing protein 49</fullName>
    </recommendedName>
</protein>
<gene>
    <name evidence="4" type="ORF">GSLYS_00003131001</name>
</gene>
<proteinExistence type="predicted"/>
<reference evidence="4 5" key="1">
    <citation type="submission" date="2024-04" db="EMBL/GenBank/DDBJ databases">
        <authorList>
            <consortium name="Genoscope - CEA"/>
            <person name="William W."/>
        </authorList>
    </citation>
    <scope>NUCLEOTIDE SEQUENCE [LARGE SCALE GENOMIC DNA]</scope>
</reference>
<dbReference type="Pfam" id="PF12796">
    <property type="entry name" value="Ank_2"/>
    <property type="match status" value="1"/>
</dbReference>
<dbReference type="SMART" id="SM00248">
    <property type="entry name" value="ANK"/>
    <property type="match status" value="3"/>
</dbReference>
<dbReference type="AlphaFoldDB" id="A0AAV2H5J7"/>
<dbReference type="SUPFAM" id="SSF48403">
    <property type="entry name" value="Ankyrin repeat"/>
    <property type="match status" value="1"/>
</dbReference>
<dbReference type="PANTHER" id="PTHR24189:SF73">
    <property type="entry name" value="ANKYRIN REPEAT AND SOCS BOX-CONTAINING 15B"/>
    <property type="match status" value="1"/>
</dbReference>
<accession>A0AAV2H5J7</accession>
<dbReference type="PROSITE" id="PS50088">
    <property type="entry name" value="ANK_REPEAT"/>
    <property type="match status" value="2"/>
</dbReference>
<organism evidence="4 5">
    <name type="scientific">Lymnaea stagnalis</name>
    <name type="common">Great pond snail</name>
    <name type="synonym">Helix stagnalis</name>
    <dbReference type="NCBI Taxonomy" id="6523"/>
    <lineage>
        <taxon>Eukaryota</taxon>
        <taxon>Metazoa</taxon>
        <taxon>Spiralia</taxon>
        <taxon>Lophotrochozoa</taxon>
        <taxon>Mollusca</taxon>
        <taxon>Gastropoda</taxon>
        <taxon>Heterobranchia</taxon>
        <taxon>Euthyneura</taxon>
        <taxon>Panpulmonata</taxon>
        <taxon>Hygrophila</taxon>
        <taxon>Lymnaeoidea</taxon>
        <taxon>Lymnaeidae</taxon>
        <taxon>Lymnaea</taxon>
    </lineage>
</organism>
<feature type="repeat" description="ANK" evidence="3">
    <location>
        <begin position="85"/>
        <end position="117"/>
    </location>
</feature>
<evidence type="ECO:0000256" key="3">
    <source>
        <dbReference type="PROSITE-ProRule" id="PRU00023"/>
    </source>
</evidence>
<dbReference type="InterPro" id="IPR002110">
    <property type="entry name" value="Ankyrin_rpt"/>
</dbReference>
<name>A0AAV2H5J7_LYMST</name>
<dbReference type="PROSITE" id="PS50297">
    <property type="entry name" value="ANK_REP_REGION"/>
    <property type="match status" value="2"/>
</dbReference>
<evidence type="ECO:0000256" key="1">
    <source>
        <dbReference type="ARBA" id="ARBA00022737"/>
    </source>
</evidence>
<dbReference type="InterPro" id="IPR050745">
    <property type="entry name" value="Multifunctional_regulatory"/>
</dbReference>
<dbReference type="Proteomes" id="UP001497497">
    <property type="component" value="Unassembled WGS sequence"/>
</dbReference>
<dbReference type="PRINTS" id="PR01415">
    <property type="entry name" value="ANKYRIN"/>
</dbReference>
<sequence length="218" mass="24019">MDISEETFGAIDVLGLDSNNSDIYGPHLWKSGFDEDEDDVEEFTEEELANDPGKRILWAAENNKLEVASDILTAHPKLVASHDGDLYTPLHRASYNNHKDMAQLLLSHGADVTSKTADGWQPLHSAARWNSVETAQLLIYAGADVNAQTNGNLTPLHLAAAEPENGLMLELLLTAPFIDICIKSKAGETAKEICYRSSPHYKLFDLMDECVNNFHAPT</sequence>